<sequence>MIRSEKLYKYAAEFIEGELKAIDKALTRTDSEERRDELQKRQHELICDLNDMEKQGYIGKSLEQVKRVKKEERRRRHAELRT</sequence>
<dbReference type="EMBL" id="BK015978">
    <property type="protein sequence ID" value="DAF88131.1"/>
    <property type="molecule type" value="Genomic_DNA"/>
</dbReference>
<evidence type="ECO:0000313" key="1">
    <source>
        <dbReference type="EMBL" id="DAF88131.1"/>
    </source>
</evidence>
<protein>
    <submittedName>
        <fullName evidence="1">Uncharacterized protein</fullName>
    </submittedName>
</protein>
<reference evidence="1" key="1">
    <citation type="journal article" date="2021" name="Proc. Natl. Acad. Sci. U.S.A.">
        <title>A Catalog of Tens of Thousands of Viruses from Human Metagenomes Reveals Hidden Associations with Chronic Diseases.</title>
        <authorList>
            <person name="Tisza M.J."/>
            <person name="Buck C.B."/>
        </authorList>
    </citation>
    <scope>NUCLEOTIDE SEQUENCE</scope>
    <source>
        <strain evidence="1">Ctub511</strain>
    </source>
</reference>
<accession>A0A8S5U103</accession>
<name>A0A8S5U103_9CAUD</name>
<organism evidence="1">
    <name type="scientific">Siphoviridae sp. ctub511</name>
    <dbReference type="NCBI Taxonomy" id="2825714"/>
    <lineage>
        <taxon>Viruses</taxon>
        <taxon>Duplodnaviria</taxon>
        <taxon>Heunggongvirae</taxon>
        <taxon>Uroviricota</taxon>
        <taxon>Caudoviricetes</taxon>
    </lineage>
</organism>
<proteinExistence type="predicted"/>